<dbReference type="Proteomes" id="UP001510562">
    <property type="component" value="Chromosome"/>
</dbReference>
<sequence length="42" mass="5294">MKWYTWLTIILIILVSIPLKIKFIKWWDRRQKEKNNEGGYDR</sequence>
<gene>
    <name evidence="1" type="ORF">CDIF1296T_03310</name>
</gene>
<evidence type="ECO:0000313" key="1">
    <source>
        <dbReference type="EMBL" id="AKP44126.1"/>
    </source>
</evidence>
<evidence type="ECO:0000313" key="2">
    <source>
        <dbReference type="Proteomes" id="UP001510562"/>
    </source>
</evidence>
<proteinExistence type="predicted"/>
<name>A0AC59G3E2_CLODI</name>
<reference evidence="1 2" key="1">
    <citation type="journal article" date="2015" name="Genome Announc.">
        <title>Complete Genome Sequence of the Clostridium difficile Type Strain DSM 1296T.</title>
        <authorList>
            <person name="Riedel T."/>
            <person name="Bunk B."/>
            <person name="Wittmann J."/>
            <person name="Thurmer A."/>
            <person name="Sproer C."/>
            <person name="Gronow S."/>
            <person name="Liesegang H."/>
            <person name="Daniel R."/>
            <person name="Overmann J."/>
        </authorList>
    </citation>
    <scope>NUCLEOTIDE SEQUENCE [LARGE SCALE GENOMIC DNA]</scope>
    <source>
        <strain evidence="2">ATCC 9689 / DSM 1296 / BCRC 10642 / JCM 1296 / NCIMB 10666 / NCTC 11209 / 90556-M6S</strain>
    </source>
</reference>
<accession>A0AC59G3E2</accession>
<protein>
    <submittedName>
        <fullName evidence="1">Uncharacterized protein</fullName>
    </submittedName>
</protein>
<dbReference type="EMBL" id="CP011968">
    <property type="protein sequence ID" value="AKP44126.1"/>
    <property type="molecule type" value="Genomic_DNA"/>
</dbReference>
<organism evidence="1 2">
    <name type="scientific">Clostridioides difficile ATCC 9689 = DSM 1296</name>
    <dbReference type="NCBI Taxonomy" id="1121308"/>
    <lineage>
        <taxon>Bacteria</taxon>
        <taxon>Bacillati</taxon>
        <taxon>Bacillota</taxon>
        <taxon>Clostridia</taxon>
        <taxon>Peptostreptococcales</taxon>
        <taxon>Peptostreptococcaceae</taxon>
        <taxon>Clostridioides</taxon>
    </lineage>
</organism>
<keyword evidence="2" id="KW-1185">Reference proteome</keyword>